<evidence type="ECO:0000313" key="2">
    <source>
        <dbReference type="EMBL" id="ETW92257.1"/>
    </source>
</evidence>
<dbReference type="EMBL" id="AZHW01001567">
    <property type="protein sequence ID" value="ETW92257.1"/>
    <property type="molecule type" value="Genomic_DNA"/>
</dbReference>
<evidence type="ECO:0000313" key="3">
    <source>
        <dbReference type="Proteomes" id="UP000019141"/>
    </source>
</evidence>
<dbReference type="SUPFAM" id="SSF51126">
    <property type="entry name" value="Pectin lyase-like"/>
    <property type="match status" value="2"/>
</dbReference>
<sequence length="473" mass="47534">LDYCSSSAQIVLDGSLGPRGPLTGPDITIPAEVGQQHGGNLFHSFEQFNIHLGESATFTGPDGVRNVIGRVTGLDPSFINGLLSSDIPGANLFLFNPRGMIFGPHATLDISGSFYVSTADRLRFADRATFEAGGESTLTTAAPAAFGFKPGATPAPITVAGSHLEVPVGETLSIIGGNLVIQGDALVDFNDIPTLDAPEGRIHLVSVASSGEVGVGAAGVHVNGFSGFGAITISDGALLSTNGERGGTVVIRGGNLVVDRSDIFADTLGDRDGAEIGIDIVVTETFVHTHGGFITADSFGSGHAGDIRITARTLRMDNEALIASGAFADGNAGHITVEAANVILTSGAQIESVTFDRGQGGTVTVRASETVMIAGATSDGVFPSAIRAEALGAGNAGNVLVEGQTVMVLEGGTISSATLGSGHGGDVTVRASGSVILSGTSPNGVLPSSISAASLGFEGQEIGDGGNILTQVA</sequence>
<dbReference type="Gene3D" id="2.160.20.10">
    <property type="entry name" value="Single-stranded right-handed beta-helix, Pectin lyase-like"/>
    <property type="match status" value="1"/>
</dbReference>
<feature type="non-terminal residue" evidence="2">
    <location>
        <position position="1"/>
    </location>
</feature>
<proteinExistence type="predicted"/>
<dbReference type="Proteomes" id="UP000019141">
    <property type="component" value="Unassembled WGS sequence"/>
</dbReference>
<dbReference type="NCBIfam" id="TIGR01901">
    <property type="entry name" value="adhes_NPXG"/>
    <property type="match status" value="1"/>
</dbReference>
<evidence type="ECO:0000259" key="1">
    <source>
        <dbReference type="SMART" id="SM00912"/>
    </source>
</evidence>
<dbReference type="SMART" id="SM00912">
    <property type="entry name" value="Haemagg_act"/>
    <property type="match status" value="1"/>
</dbReference>
<comment type="caution">
    <text evidence="2">The sequence shown here is derived from an EMBL/GenBank/DDBJ whole genome shotgun (WGS) entry which is preliminary data.</text>
</comment>
<feature type="domain" description="Filamentous haemagglutinin FhaB/tRNA nuclease CdiA-like TPS" evidence="1">
    <location>
        <begin position="19"/>
        <end position="125"/>
    </location>
</feature>
<dbReference type="AlphaFoldDB" id="W4L2J5"/>
<organism evidence="2 3">
    <name type="scientific">Entotheonella factor</name>
    <dbReference type="NCBI Taxonomy" id="1429438"/>
    <lineage>
        <taxon>Bacteria</taxon>
        <taxon>Pseudomonadati</taxon>
        <taxon>Nitrospinota/Tectimicrobiota group</taxon>
        <taxon>Candidatus Tectimicrobiota</taxon>
        <taxon>Candidatus Entotheonellia</taxon>
        <taxon>Candidatus Entotheonellales</taxon>
        <taxon>Candidatus Entotheonellaceae</taxon>
        <taxon>Candidatus Entotheonella</taxon>
    </lineage>
</organism>
<reference evidence="2 3" key="1">
    <citation type="journal article" date="2014" name="Nature">
        <title>An environmental bacterial taxon with a large and distinct metabolic repertoire.</title>
        <authorList>
            <person name="Wilson M.C."/>
            <person name="Mori T."/>
            <person name="Ruckert C."/>
            <person name="Uria A.R."/>
            <person name="Helf M.J."/>
            <person name="Takada K."/>
            <person name="Gernert C."/>
            <person name="Steffens U.A."/>
            <person name="Heycke N."/>
            <person name="Schmitt S."/>
            <person name="Rinke C."/>
            <person name="Helfrich E.J."/>
            <person name="Brachmann A.O."/>
            <person name="Gurgui C."/>
            <person name="Wakimoto T."/>
            <person name="Kracht M."/>
            <person name="Crusemann M."/>
            <person name="Hentschel U."/>
            <person name="Abe I."/>
            <person name="Matsunaga S."/>
            <person name="Kalinowski J."/>
            <person name="Takeyama H."/>
            <person name="Piel J."/>
        </authorList>
    </citation>
    <scope>NUCLEOTIDE SEQUENCE [LARGE SCALE GENOMIC DNA]</scope>
    <source>
        <strain evidence="3">TSY1</strain>
    </source>
</reference>
<feature type="non-terminal residue" evidence="2">
    <location>
        <position position="473"/>
    </location>
</feature>
<protein>
    <recommendedName>
        <fullName evidence="1">Filamentous haemagglutinin FhaB/tRNA nuclease CdiA-like TPS domain-containing protein</fullName>
    </recommendedName>
</protein>
<dbReference type="InterPro" id="IPR011050">
    <property type="entry name" value="Pectin_lyase_fold/virulence"/>
</dbReference>
<gene>
    <name evidence="2" type="ORF">ETSY1_44445</name>
</gene>
<dbReference type="InterPro" id="IPR008638">
    <property type="entry name" value="FhaB/CdiA-like_TPS"/>
</dbReference>
<dbReference type="InterPro" id="IPR012334">
    <property type="entry name" value="Pectin_lyas_fold"/>
</dbReference>
<accession>W4L2J5</accession>
<name>W4L2J5_ENTF1</name>
<dbReference type="Pfam" id="PF05860">
    <property type="entry name" value="TPS"/>
    <property type="match status" value="1"/>
</dbReference>
<keyword evidence="3" id="KW-1185">Reference proteome</keyword>